<dbReference type="PROSITE" id="PS50837">
    <property type="entry name" value="NACHT"/>
    <property type="match status" value="1"/>
</dbReference>
<protein>
    <recommendedName>
        <fullName evidence="3">NACHT domain-containing protein</fullName>
    </recommendedName>
</protein>
<evidence type="ECO:0000259" key="3">
    <source>
        <dbReference type="PROSITE" id="PS50837"/>
    </source>
</evidence>
<reference evidence="4 5" key="1">
    <citation type="journal article" date="2020" name="ISME J.">
        <title>Uncovering the hidden diversity of litter-decomposition mechanisms in mushroom-forming fungi.</title>
        <authorList>
            <person name="Floudas D."/>
            <person name="Bentzer J."/>
            <person name="Ahren D."/>
            <person name="Johansson T."/>
            <person name="Persson P."/>
            <person name="Tunlid A."/>
        </authorList>
    </citation>
    <scope>NUCLEOTIDE SEQUENCE [LARGE SCALE GENOMIC DNA]</scope>
    <source>
        <strain evidence="4 5">CBS 101986</strain>
    </source>
</reference>
<evidence type="ECO:0000256" key="1">
    <source>
        <dbReference type="ARBA" id="ARBA00022737"/>
    </source>
</evidence>
<dbReference type="InterPro" id="IPR027417">
    <property type="entry name" value="P-loop_NTPase"/>
</dbReference>
<keyword evidence="1" id="KW-0677">Repeat</keyword>
<dbReference type="SUPFAM" id="SSF52540">
    <property type="entry name" value="P-loop containing nucleoside triphosphate hydrolases"/>
    <property type="match status" value="1"/>
</dbReference>
<evidence type="ECO:0000313" key="5">
    <source>
        <dbReference type="Proteomes" id="UP000567179"/>
    </source>
</evidence>
<dbReference type="AlphaFoldDB" id="A0A8H5F591"/>
<accession>A0A8H5F591</accession>
<feature type="domain" description="NACHT" evidence="3">
    <location>
        <begin position="97"/>
        <end position="247"/>
    </location>
</feature>
<gene>
    <name evidence="4" type="ORF">D9619_011293</name>
</gene>
<proteinExistence type="predicted"/>
<feature type="region of interest" description="Disordered" evidence="2">
    <location>
        <begin position="1"/>
        <end position="30"/>
    </location>
</feature>
<evidence type="ECO:0000256" key="2">
    <source>
        <dbReference type="SAM" id="MobiDB-lite"/>
    </source>
</evidence>
<dbReference type="Gene3D" id="3.40.50.300">
    <property type="entry name" value="P-loop containing nucleotide triphosphate hydrolases"/>
    <property type="match status" value="1"/>
</dbReference>
<dbReference type="Proteomes" id="UP000567179">
    <property type="component" value="Unassembled WGS sequence"/>
</dbReference>
<dbReference type="Pfam" id="PF24883">
    <property type="entry name" value="NPHP3_N"/>
    <property type="match status" value="1"/>
</dbReference>
<dbReference type="PANTHER" id="PTHR10039">
    <property type="entry name" value="AMELOGENIN"/>
    <property type="match status" value="1"/>
</dbReference>
<sequence length="621" mass="70670">MKSKKHAKARGSGLPTTSQTAAMPPTSALASGTRSMFHNAQNTNITEPSLDALHKRVAPNAILNAGGRADEVRCHPGTREEVISRIEKWGDMQDDQTIFWLSGPAGAGKSAIVQTIAERCKQRKVPHANFFFFRADTSRSNASSLVATLLHQILLLYPSQKEPVATLLSDNPLIFKSTLEDQLVQLIVTPLRTIQMSSIDYHPLVLLLDGLDECDSESNHNQQKLLHVFDKVMVEHPCPVRVLVASRGETLIQVAFNRMSSPCLQLYLDDKYFPESDIRVLVNDQFEQVRQTHPLAHTLSATWPSVHDVNFIVEKSSGQFIYAATVMRFISDSAASPKLSLERVQGAARRATKSPFAQLDAIYSYILSRADDQELLKNILRAKLTITALAEARRPDESPKITLMMLLELYNSEYTEDVVLSCLAELTPIARYADNELQFHHASFPDYLLDQLRPGEYFVVFATFSYTFLPVLWELLKNESFYRKTWLEFGLCGIHVLKKLPPRLIKTLASSNIAWSECELGESYIFGLIRNLCISDDDVIVFKKIVREWIYSRDFVEIRYDDVRHIPFGCWYFHMACADHYWEVIPDSEMLDALRPETDLDSHELALWLNDLLHRIRRQVL</sequence>
<dbReference type="InterPro" id="IPR007111">
    <property type="entry name" value="NACHT_NTPase"/>
</dbReference>
<name>A0A8H5F591_9AGAR</name>
<organism evidence="4 5">
    <name type="scientific">Psilocybe cf. subviscida</name>
    <dbReference type="NCBI Taxonomy" id="2480587"/>
    <lineage>
        <taxon>Eukaryota</taxon>
        <taxon>Fungi</taxon>
        <taxon>Dikarya</taxon>
        <taxon>Basidiomycota</taxon>
        <taxon>Agaricomycotina</taxon>
        <taxon>Agaricomycetes</taxon>
        <taxon>Agaricomycetidae</taxon>
        <taxon>Agaricales</taxon>
        <taxon>Agaricineae</taxon>
        <taxon>Strophariaceae</taxon>
        <taxon>Psilocybe</taxon>
    </lineage>
</organism>
<dbReference type="PANTHER" id="PTHR10039:SF17">
    <property type="entry name" value="FUNGAL STAND N-TERMINAL GOODBYE DOMAIN-CONTAINING PROTEIN-RELATED"/>
    <property type="match status" value="1"/>
</dbReference>
<dbReference type="InterPro" id="IPR056884">
    <property type="entry name" value="NPHP3-like_N"/>
</dbReference>
<evidence type="ECO:0000313" key="4">
    <source>
        <dbReference type="EMBL" id="KAF5324310.1"/>
    </source>
</evidence>
<dbReference type="EMBL" id="JAACJJ010000016">
    <property type="protein sequence ID" value="KAF5324310.1"/>
    <property type="molecule type" value="Genomic_DNA"/>
</dbReference>
<comment type="caution">
    <text evidence="4">The sequence shown here is derived from an EMBL/GenBank/DDBJ whole genome shotgun (WGS) entry which is preliminary data.</text>
</comment>
<keyword evidence="5" id="KW-1185">Reference proteome</keyword>
<dbReference type="OrthoDB" id="5967843at2759"/>